<protein>
    <recommendedName>
        <fullName evidence="4">DUF2630 family protein</fullName>
    </recommendedName>
</protein>
<gene>
    <name evidence="2" type="ORF">E6H04_10065</name>
</gene>
<dbReference type="EMBL" id="VBAO01000264">
    <property type="protein sequence ID" value="TMI79729.1"/>
    <property type="molecule type" value="Genomic_DNA"/>
</dbReference>
<name>A0A537J858_9BACT</name>
<comment type="caution">
    <text evidence="2">The sequence shown here is derived from an EMBL/GenBank/DDBJ whole genome shotgun (WGS) entry which is preliminary data.</text>
</comment>
<dbReference type="Proteomes" id="UP000320048">
    <property type="component" value="Unassembled WGS sequence"/>
</dbReference>
<organism evidence="2 3">
    <name type="scientific">Candidatus Segetimicrobium genomatis</name>
    <dbReference type="NCBI Taxonomy" id="2569760"/>
    <lineage>
        <taxon>Bacteria</taxon>
        <taxon>Bacillati</taxon>
        <taxon>Candidatus Sysuimicrobiota</taxon>
        <taxon>Candidatus Sysuimicrobiia</taxon>
        <taxon>Candidatus Sysuimicrobiales</taxon>
        <taxon>Candidatus Segetimicrobiaceae</taxon>
        <taxon>Candidatus Segetimicrobium</taxon>
    </lineage>
</organism>
<reference evidence="2 3" key="1">
    <citation type="journal article" date="2019" name="Nat. Microbiol.">
        <title>Mediterranean grassland soil C-N compound turnover is dependent on rainfall and depth, and is mediated by genomically divergent microorganisms.</title>
        <authorList>
            <person name="Diamond S."/>
            <person name="Andeer P.F."/>
            <person name="Li Z."/>
            <person name="Crits-Christoph A."/>
            <person name="Burstein D."/>
            <person name="Anantharaman K."/>
            <person name="Lane K.R."/>
            <person name="Thomas B.C."/>
            <person name="Pan C."/>
            <person name="Northen T.R."/>
            <person name="Banfield J.F."/>
        </authorList>
    </citation>
    <scope>NUCLEOTIDE SEQUENCE [LARGE SCALE GENOMIC DNA]</scope>
    <source>
        <strain evidence="2">NP_7</strain>
    </source>
</reference>
<evidence type="ECO:0000313" key="2">
    <source>
        <dbReference type="EMBL" id="TMI79729.1"/>
    </source>
</evidence>
<accession>A0A537J858</accession>
<sequence>MTETTTLEKIRKLAERRQALWSKAPALTIAERADIVRLTTELEGLWEQHRTELARSQASRRGTRTGPPPSRGRSAA</sequence>
<feature type="region of interest" description="Disordered" evidence="1">
    <location>
        <begin position="49"/>
        <end position="76"/>
    </location>
</feature>
<evidence type="ECO:0000256" key="1">
    <source>
        <dbReference type="SAM" id="MobiDB-lite"/>
    </source>
</evidence>
<evidence type="ECO:0008006" key="4">
    <source>
        <dbReference type="Google" id="ProtNLM"/>
    </source>
</evidence>
<evidence type="ECO:0000313" key="3">
    <source>
        <dbReference type="Proteomes" id="UP000320048"/>
    </source>
</evidence>
<proteinExistence type="predicted"/>
<dbReference type="AlphaFoldDB" id="A0A537J858"/>